<dbReference type="Gene3D" id="1.10.10.60">
    <property type="entry name" value="Homeodomain-like"/>
    <property type="match status" value="1"/>
</dbReference>
<feature type="DNA-binding region" description="H-T-H motif" evidence="2">
    <location>
        <begin position="34"/>
        <end position="53"/>
    </location>
</feature>
<dbReference type="Pfam" id="PF00440">
    <property type="entry name" value="TetR_N"/>
    <property type="match status" value="1"/>
</dbReference>
<keyword evidence="1 2" id="KW-0238">DNA-binding</keyword>
<proteinExistence type="predicted"/>
<evidence type="ECO:0000313" key="4">
    <source>
        <dbReference type="EMBL" id="TFJ92675.1"/>
    </source>
</evidence>
<organism evidence="4 5">
    <name type="scientific">Lentibacillus salicampi</name>
    <dbReference type="NCBI Taxonomy" id="175306"/>
    <lineage>
        <taxon>Bacteria</taxon>
        <taxon>Bacillati</taxon>
        <taxon>Bacillota</taxon>
        <taxon>Bacilli</taxon>
        <taxon>Bacillales</taxon>
        <taxon>Bacillaceae</taxon>
        <taxon>Lentibacillus</taxon>
    </lineage>
</organism>
<dbReference type="InterPro" id="IPR036271">
    <property type="entry name" value="Tet_transcr_reg_TetR-rel_C_sf"/>
</dbReference>
<dbReference type="PANTHER" id="PTHR30328:SF54">
    <property type="entry name" value="HTH-TYPE TRANSCRIPTIONAL REPRESSOR SCO4008"/>
    <property type="match status" value="1"/>
</dbReference>
<dbReference type="InterPro" id="IPR023772">
    <property type="entry name" value="DNA-bd_HTH_TetR-type_CS"/>
</dbReference>
<protein>
    <submittedName>
        <fullName evidence="4">TetR/AcrR family transcriptional regulator</fullName>
    </submittedName>
</protein>
<evidence type="ECO:0000313" key="5">
    <source>
        <dbReference type="Proteomes" id="UP000298484"/>
    </source>
</evidence>
<dbReference type="PROSITE" id="PS50977">
    <property type="entry name" value="HTH_TETR_2"/>
    <property type="match status" value="1"/>
</dbReference>
<dbReference type="EMBL" id="SRHY01000017">
    <property type="protein sequence ID" value="TFJ92675.1"/>
    <property type="molecule type" value="Genomic_DNA"/>
</dbReference>
<reference evidence="4 5" key="1">
    <citation type="submission" date="2019-03" db="EMBL/GenBank/DDBJ databases">
        <title>Genome sequence of Lentibacillus salicampi ATCC BAA-719.</title>
        <authorList>
            <person name="Maclea K.S."/>
            <person name="Simoes Junior M."/>
        </authorList>
    </citation>
    <scope>NUCLEOTIDE SEQUENCE [LARGE SCALE GENOMIC DNA]</scope>
    <source>
        <strain evidence="4 5">ATCC BAA-719</strain>
    </source>
</reference>
<dbReference type="RefSeq" id="WP_135110234.1">
    <property type="nucleotide sequence ID" value="NZ_SRHY01000017.1"/>
</dbReference>
<dbReference type="SUPFAM" id="SSF46689">
    <property type="entry name" value="Homeodomain-like"/>
    <property type="match status" value="1"/>
</dbReference>
<accession>A0A4Y9AB96</accession>
<comment type="caution">
    <text evidence="4">The sequence shown here is derived from an EMBL/GenBank/DDBJ whole genome shotgun (WGS) entry which is preliminary data.</text>
</comment>
<dbReference type="OrthoDB" id="9780939at2"/>
<dbReference type="GO" id="GO:0003677">
    <property type="term" value="F:DNA binding"/>
    <property type="evidence" value="ECO:0007669"/>
    <property type="project" value="UniProtKB-UniRule"/>
</dbReference>
<dbReference type="GO" id="GO:0006355">
    <property type="term" value="P:regulation of DNA-templated transcription"/>
    <property type="evidence" value="ECO:0007669"/>
    <property type="project" value="UniProtKB-ARBA"/>
</dbReference>
<dbReference type="InterPro" id="IPR050109">
    <property type="entry name" value="HTH-type_TetR-like_transc_reg"/>
</dbReference>
<feature type="domain" description="HTH tetR-type" evidence="3">
    <location>
        <begin position="11"/>
        <end position="71"/>
    </location>
</feature>
<dbReference type="Proteomes" id="UP000298484">
    <property type="component" value="Unassembled WGS sequence"/>
</dbReference>
<dbReference type="InterPro" id="IPR001647">
    <property type="entry name" value="HTH_TetR"/>
</dbReference>
<sequence length="208" mass="24850">MIHEKFENLDENKQQRILDAAFKEFAENGYERASTNHIVKNAGIGKGMLFYYFQNKKELYHYLVDNALQIIRYYYLNRINMQATDFIERMKQATQVKMTCFAENPNVFHFLGTFFLDSVPDLPSYLSQQYEQLLTEGNAIMYDNIDKTLFRDDVDVDKVFKLIQWAMDGYQNEVINRLQGQKLTSVDFGPYWEEFYAYLEILKKSFYR</sequence>
<dbReference type="Gene3D" id="1.10.357.10">
    <property type="entry name" value="Tetracycline Repressor, domain 2"/>
    <property type="match status" value="1"/>
</dbReference>
<dbReference type="PRINTS" id="PR00455">
    <property type="entry name" value="HTHTETR"/>
</dbReference>
<evidence type="ECO:0000259" key="3">
    <source>
        <dbReference type="PROSITE" id="PS50977"/>
    </source>
</evidence>
<dbReference type="AlphaFoldDB" id="A0A4Y9AB96"/>
<name>A0A4Y9AB96_9BACI</name>
<evidence type="ECO:0000256" key="1">
    <source>
        <dbReference type="ARBA" id="ARBA00023125"/>
    </source>
</evidence>
<evidence type="ECO:0000256" key="2">
    <source>
        <dbReference type="PROSITE-ProRule" id="PRU00335"/>
    </source>
</evidence>
<dbReference type="PANTHER" id="PTHR30328">
    <property type="entry name" value="TRANSCRIPTIONAL REPRESSOR"/>
    <property type="match status" value="1"/>
</dbReference>
<gene>
    <name evidence="4" type="ORF">E4U82_11010</name>
</gene>
<dbReference type="InterPro" id="IPR009057">
    <property type="entry name" value="Homeodomain-like_sf"/>
</dbReference>
<dbReference type="PROSITE" id="PS01081">
    <property type="entry name" value="HTH_TETR_1"/>
    <property type="match status" value="1"/>
</dbReference>
<keyword evidence="5" id="KW-1185">Reference proteome</keyword>
<dbReference type="SUPFAM" id="SSF48498">
    <property type="entry name" value="Tetracyclin repressor-like, C-terminal domain"/>
    <property type="match status" value="1"/>
</dbReference>